<keyword evidence="6" id="KW-1185">Reference proteome</keyword>
<evidence type="ECO:0000313" key="5">
    <source>
        <dbReference type="EMBL" id="CBH21732.1"/>
    </source>
</evidence>
<dbReference type="PANTHER" id="PTHR38445:SF9">
    <property type="entry name" value="HTH-TYPE TRANSCRIPTIONAL REPRESSOR YTRA"/>
    <property type="match status" value="1"/>
</dbReference>
<accession>E3PS78</accession>
<dbReference type="HOGENOM" id="CLU_017584_10_2_9"/>
<dbReference type="GO" id="GO:0003700">
    <property type="term" value="F:DNA-binding transcription factor activity"/>
    <property type="evidence" value="ECO:0007669"/>
    <property type="project" value="InterPro"/>
</dbReference>
<dbReference type="PROSITE" id="PS50949">
    <property type="entry name" value="HTH_GNTR"/>
    <property type="match status" value="1"/>
</dbReference>
<protein>
    <submittedName>
        <fullName evidence="5">Transcriptional regulator, GntR family</fullName>
    </submittedName>
</protein>
<evidence type="ECO:0000259" key="4">
    <source>
        <dbReference type="PROSITE" id="PS50949"/>
    </source>
</evidence>
<sequence length="127" mass="14644">MFKIDMRSRTPIYEQIIDSIKELVVKGVLIPGERLPSVRDMAKEMTLNPNTVQKAYQELERQGIISTLRGKGTFISDDIQANNKILKRSQLMEELKKLVVEAIYLDLSKDELIDYIKDIYDDIVIKG</sequence>
<keyword evidence="2" id="KW-0238">DNA-binding</keyword>
<dbReference type="eggNOG" id="COG1725">
    <property type="taxonomic scope" value="Bacteria"/>
</dbReference>
<dbReference type="BioCyc" id="CSTI499177:GJE9-1666-MONOMER"/>
<keyword evidence="1" id="KW-0805">Transcription regulation</keyword>
<dbReference type="PANTHER" id="PTHR38445">
    <property type="entry name" value="HTH-TYPE TRANSCRIPTIONAL REPRESSOR YTRA"/>
    <property type="match status" value="1"/>
</dbReference>
<dbReference type="InterPro" id="IPR000524">
    <property type="entry name" value="Tscrpt_reg_HTH_GntR"/>
</dbReference>
<dbReference type="Pfam" id="PF00392">
    <property type="entry name" value="GntR"/>
    <property type="match status" value="1"/>
</dbReference>
<dbReference type="Proteomes" id="UP000007041">
    <property type="component" value="Chromosome"/>
</dbReference>
<dbReference type="SMART" id="SM00345">
    <property type="entry name" value="HTH_GNTR"/>
    <property type="match status" value="1"/>
</dbReference>
<evidence type="ECO:0000256" key="2">
    <source>
        <dbReference type="ARBA" id="ARBA00023125"/>
    </source>
</evidence>
<keyword evidence="3" id="KW-0804">Transcription</keyword>
<dbReference type="CDD" id="cd07377">
    <property type="entry name" value="WHTH_GntR"/>
    <property type="match status" value="1"/>
</dbReference>
<gene>
    <name evidence="5" type="ordered locus">CLOST_1612</name>
</gene>
<dbReference type="STRING" id="1511.CLOST_1612"/>
<evidence type="ECO:0000313" key="6">
    <source>
        <dbReference type="Proteomes" id="UP000007041"/>
    </source>
</evidence>
<evidence type="ECO:0000256" key="1">
    <source>
        <dbReference type="ARBA" id="ARBA00023015"/>
    </source>
</evidence>
<dbReference type="GO" id="GO:0003677">
    <property type="term" value="F:DNA binding"/>
    <property type="evidence" value="ECO:0007669"/>
    <property type="project" value="UniProtKB-KW"/>
</dbReference>
<name>E3PS78_ACESD</name>
<dbReference type="InterPro" id="IPR036388">
    <property type="entry name" value="WH-like_DNA-bd_sf"/>
</dbReference>
<organism evidence="5 6">
    <name type="scientific">Acetoanaerobium sticklandii (strain ATCC 12662 / DSM 519 / JCM 1433 / CCUG 9281 / NCIMB 10654 / HF)</name>
    <name type="common">Clostridium sticklandii</name>
    <dbReference type="NCBI Taxonomy" id="499177"/>
    <lineage>
        <taxon>Bacteria</taxon>
        <taxon>Bacillati</taxon>
        <taxon>Bacillota</taxon>
        <taxon>Clostridia</taxon>
        <taxon>Peptostreptococcales</taxon>
        <taxon>Filifactoraceae</taxon>
        <taxon>Acetoanaerobium</taxon>
    </lineage>
</organism>
<reference evidence="6" key="1">
    <citation type="journal article" date="2010" name="BMC Genomics">
        <title>Clostridium sticklandii, a specialist in amino acid degradation:revisiting its metabolism through its genome sequence.</title>
        <authorList>
            <person name="Fonknechten N."/>
            <person name="Chaussonnerie S."/>
            <person name="Tricot S."/>
            <person name="Lajus A."/>
            <person name="Andreesen J.R."/>
            <person name="Perchat N."/>
            <person name="Pelletier E."/>
            <person name="Gouyvenoux M."/>
            <person name="Barbe V."/>
            <person name="Salanoubat M."/>
            <person name="Le Paslier D."/>
            <person name="Weissenbach J."/>
            <person name="Cohen G.N."/>
            <person name="Kreimeyer A."/>
        </authorList>
    </citation>
    <scope>NUCLEOTIDE SEQUENCE [LARGE SCALE GENOMIC DNA]</scope>
    <source>
        <strain evidence="6">ATCC 12662 / DSM 519 / JCM 1433 / CCUG 9281 / NCIMB 10654 / HF</strain>
    </source>
</reference>
<dbReference type="SUPFAM" id="SSF46785">
    <property type="entry name" value="Winged helix' DNA-binding domain"/>
    <property type="match status" value="1"/>
</dbReference>
<dbReference type="AlphaFoldDB" id="E3PS78"/>
<dbReference type="InterPro" id="IPR036390">
    <property type="entry name" value="WH_DNA-bd_sf"/>
</dbReference>
<dbReference type="EMBL" id="FP565809">
    <property type="protein sequence ID" value="CBH21732.1"/>
    <property type="molecule type" value="Genomic_DNA"/>
</dbReference>
<dbReference type="Gene3D" id="1.10.10.10">
    <property type="entry name" value="Winged helix-like DNA-binding domain superfamily/Winged helix DNA-binding domain"/>
    <property type="match status" value="1"/>
</dbReference>
<proteinExistence type="predicted"/>
<dbReference type="KEGG" id="cst:CLOST_1612"/>
<feature type="domain" description="HTH gntR-type" evidence="4">
    <location>
        <begin position="10"/>
        <end position="78"/>
    </location>
</feature>
<evidence type="ECO:0000256" key="3">
    <source>
        <dbReference type="ARBA" id="ARBA00023163"/>
    </source>
</evidence>